<dbReference type="InterPro" id="IPR036397">
    <property type="entry name" value="RNaseH_sf"/>
</dbReference>
<dbReference type="AlphaFoldDB" id="A0AAD7VJ08"/>
<sequence>MTPTPSKPTTTAFSPLSLTATRLSPNGWNRYSRESPTPSSEYSSSESPSSVRTLWSPEMAPETHLSSFSNSVLALIASSTISAIRTTTLPPKPLQKFFDNPRVIAVGMQMEYVADKLEHIHGIKIKNPMDLRSLAMKGLKREDLDLGRYTLNCLNKVVLGKHMDVEMPVKKMEWFEPKLFWHGKLTMDKKIEGKSMSFSINGLVQK</sequence>
<feature type="compositionally biased region" description="Polar residues" evidence="1">
    <location>
        <begin position="1"/>
        <end position="29"/>
    </location>
</feature>
<accession>A0AAD7VJ08</accession>
<dbReference type="KEGG" id="qsa:O6P43_007302"/>
<feature type="region of interest" description="Disordered" evidence="1">
    <location>
        <begin position="1"/>
        <end position="54"/>
    </location>
</feature>
<organism evidence="2 3">
    <name type="scientific">Quillaja saponaria</name>
    <name type="common">Soap bark tree</name>
    <dbReference type="NCBI Taxonomy" id="32244"/>
    <lineage>
        <taxon>Eukaryota</taxon>
        <taxon>Viridiplantae</taxon>
        <taxon>Streptophyta</taxon>
        <taxon>Embryophyta</taxon>
        <taxon>Tracheophyta</taxon>
        <taxon>Spermatophyta</taxon>
        <taxon>Magnoliopsida</taxon>
        <taxon>eudicotyledons</taxon>
        <taxon>Gunneridae</taxon>
        <taxon>Pentapetalae</taxon>
        <taxon>rosids</taxon>
        <taxon>fabids</taxon>
        <taxon>Fabales</taxon>
        <taxon>Quillajaceae</taxon>
        <taxon>Quillaja</taxon>
    </lineage>
</organism>
<evidence type="ECO:0000313" key="2">
    <source>
        <dbReference type="EMBL" id="KAJ7977721.1"/>
    </source>
</evidence>
<gene>
    <name evidence="2" type="ORF">O6P43_007302</name>
</gene>
<proteinExistence type="predicted"/>
<dbReference type="EMBL" id="JARAOO010000003">
    <property type="protein sequence ID" value="KAJ7977721.1"/>
    <property type="molecule type" value="Genomic_DNA"/>
</dbReference>
<reference evidence="2" key="1">
    <citation type="journal article" date="2023" name="Science">
        <title>Elucidation of the pathway for biosynthesis of saponin adjuvants from the soapbark tree.</title>
        <authorList>
            <person name="Reed J."/>
            <person name="Orme A."/>
            <person name="El-Demerdash A."/>
            <person name="Owen C."/>
            <person name="Martin L.B.B."/>
            <person name="Misra R.C."/>
            <person name="Kikuchi S."/>
            <person name="Rejzek M."/>
            <person name="Martin A.C."/>
            <person name="Harkess A."/>
            <person name="Leebens-Mack J."/>
            <person name="Louveau T."/>
            <person name="Stephenson M.J."/>
            <person name="Osbourn A."/>
        </authorList>
    </citation>
    <scope>NUCLEOTIDE SEQUENCE</scope>
    <source>
        <strain evidence="2">S10</strain>
    </source>
</reference>
<protein>
    <submittedName>
        <fullName evidence="2">Ribonuclease H-like domain protein</fullName>
    </submittedName>
</protein>
<dbReference type="InterPro" id="IPR012337">
    <property type="entry name" value="RNaseH-like_sf"/>
</dbReference>
<dbReference type="GO" id="GO:0003676">
    <property type="term" value="F:nucleic acid binding"/>
    <property type="evidence" value="ECO:0007669"/>
    <property type="project" value="InterPro"/>
</dbReference>
<keyword evidence="3" id="KW-1185">Reference proteome</keyword>
<evidence type="ECO:0000256" key="1">
    <source>
        <dbReference type="SAM" id="MobiDB-lite"/>
    </source>
</evidence>
<evidence type="ECO:0000313" key="3">
    <source>
        <dbReference type="Proteomes" id="UP001163823"/>
    </source>
</evidence>
<dbReference type="SUPFAM" id="SSF53098">
    <property type="entry name" value="Ribonuclease H-like"/>
    <property type="match status" value="1"/>
</dbReference>
<feature type="compositionally biased region" description="Low complexity" evidence="1">
    <location>
        <begin position="34"/>
        <end position="50"/>
    </location>
</feature>
<name>A0AAD7VJ08_QUISA</name>
<dbReference type="Proteomes" id="UP001163823">
    <property type="component" value="Chromosome 3"/>
</dbReference>
<comment type="caution">
    <text evidence="2">The sequence shown here is derived from an EMBL/GenBank/DDBJ whole genome shotgun (WGS) entry which is preliminary data.</text>
</comment>
<dbReference type="Gene3D" id="3.30.420.10">
    <property type="entry name" value="Ribonuclease H-like superfamily/Ribonuclease H"/>
    <property type="match status" value="1"/>
</dbReference>